<evidence type="ECO:0000313" key="1">
    <source>
        <dbReference type="EMBL" id="XAN06941.1"/>
    </source>
</evidence>
<reference evidence="1 2" key="1">
    <citation type="submission" date="2024-04" db="EMBL/GenBank/DDBJ databases">
        <title>Isolation of an actinomycete strain from pig manure.</title>
        <authorList>
            <person name="Gong T."/>
            <person name="Yu Z."/>
            <person name="An M."/>
            <person name="Wei C."/>
            <person name="Yang W."/>
            <person name="Liu L."/>
        </authorList>
    </citation>
    <scope>NUCLEOTIDE SEQUENCE [LARGE SCALE GENOMIC DNA]</scope>
    <source>
        <strain evidence="1 2">ZF39</strain>
    </source>
</reference>
<dbReference type="SUPFAM" id="SSF46785">
    <property type="entry name" value="Winged helix' DNA-binding domain"/>
    <property type="match status" value="1"/>
</dbReference>
<dbReference type="RefSeq" id="WP_425308383.1">
    <property type="nucleotide sequence ID" value="NZ_CP154795.1"/>
</dbReference>
<keyword evidence="2" id="KW-1185">Reference proteome</keyword>
<protein>
    <recommendedName>
        <fullName evidence="3">Transcriptional regulator HTH-type FeoC domain-containing protein</fullName>
    </recommendedName>
</protein>
<evidence type="ECO:0008006" key="3">
    <source>
        <dbReference type="Google" id="ProtNLM"/>
    </source>
</evidence>
<sequence>MSTPGPLSAVLNSLAGGATSLGAVAEETGLSRDTVDLAVERLIAMGRLDATTLGSGCPTDGCGGCASGTSDGQAGCGATGPSVTRVGPVPIALSVRRTP</sequence>
<dbReference type="InterPro" id="IPR036390">
    <property type="entry name" value="WH_DNA-bd_sf"/>
</dbReference>
<name>A0ABZ3FLM2_9ACTN</name>
<dbReference type="EMBL" id="CP154795">
    <property type="protein sequence ID" value="XAN06941.1"/>
    <property type="molecule type" value="Genomic_DNA"/>
</dbReference>
<proteinExistence type="predicted"/>
<dbReference type="Proteomes" id="UP001442841">
    <property type="component" value="Chromosome"/>
</dbReference>
<gene>
    <name evidence="1" type="ORF">AADG42_06365</name>
</gene>
<accession>A0ABZ3FLM2</accession>
<organism evidence="1 2">
    <name type="scientific">Ammonicoccus fulvus</name>
    <dbReference type="NCBI Taxonomy" id="3138240"/>
    <lineage>
        <taxon>Bacteria</taxon>
        <taxon>Bacillati</taxon>
        <taxon>Actinomycetota</taxon>
        <taxon>Actinomycetes</taxon>
        <taxon>Propionibacteriales</taxon>
        <taxon>Propionibacteriaceae</taxon>
        <taxon>Ammonicoccus</taxon>
    </lineage>
</organism>
<dbReference type="Gene3D" id="1.10.10.10">
    <property type="entry name" value="Winged helix-like DNA-binding domain superfamily/Winged helix DNA-binding domain"/>
    <property type="match status" value="1"/>
</dbReference>
<dbReference type="InterPro" id="IPR036388">
    <property type="entry name" value="WH-like_DNA-bd_sf"/>
</dbReference>
<evidence type="ECO:0000313" key="2">
    <source>
        <dbReference type="Proteomes" id="UP001442841"/>
    </source>
</evidence>